<dbReference type="Pfam" id="PF07833">
    <property type="entry name" value="Cu_amine_oxidN1"/>
    <property type="match status" value="1"/>
</dbReference>
<dbReference type="Gene3D" id="3.30.457.10">
    <property type="entry name" value="Copper amine oxidase-like, N-terminal domain"/>
    <property type="match status" value="2"/>
</dbReference>
<evidence type="ECO:0000313" key="3">
    <source>
        <dbReference type="Proteomes" id="UP000425916"/>
    </source>
</evidence>
<name>A0A6I5ZP87_9FIRM</name>
<keyword evidence="3" id="KW-1185">Reference proteome</keyword>
<dbReference type="InterPro" id="IPR012854">
    <property type="entry name" value="Cu_amine_oxidase-like_N"/>
</dbReference>
<feature type="domain" description="Copper amine oxidase-like N-terminal" evidence="1">
    <location>
        <begin position="631"/>
        <end position="737"/>
    </location>
</feature>
<dbReference type="RefSeq" id="WP_170290932.1">
    <property type="nucleotide sequence ID" value="NZ_CP046244.1"/>
</dbReference>
<gene>
    <name evidence="2" type="ORF">MGLY_10750</name>
</gene>
<evidence type="ECO:0000259" key="1">
    <source>
        <dbReference type="Pfam" id="PF07833"/>
    </source>
</evidence>
<dbReference type="SUPFAM" id="SSF55383">
    <property type="entry name" value="Copper amine oxidase, domain N"/>
    <property type="match status" value="2"/>
</dbReference>
<evidence type="ECO:0000313" key="2">
    <source>
        <dbReference type="EMBL" id="QGP91733.1"/>
    </source>
</evidence>
<dbReference type="Proteomes" id="UP000425916">
    <property type="component" value="Chromosome"/>
</dbReference>
<proteinExistence type="predicted"/>
<reference evidence="2 3" key="1">
    <citation type="submission" date="2019-11" db="EMBL/GenBank/DDBJ databases">
        <title>Genome sequence of Moorella glycerini DSM11254.</title>
        <authorList>
            <person name="Poehlein A."/>
            <person name="Boeer T."/>
            <person name="Daniel R."/>
        </authorList>
    </citation>
    <scope>NUCLEOTIDE SEQUENCE [LARGE SCALE GENOMIC DNA]</scope>
    <source>
        <strain evidence="2 3">DSM 11254</strain>
    </source>
</reference>
<organism evidence="2 3">
    <name type="scientific">Neomoorella glycerini</name>
    <dbReference type="NCBI Taxonomy" id="55779"/>
    <lineage>
        <taxon>Bacteria</taxon>
        <taxon>Bacillati</taxon>
        <taxon>Bacillota</taxon>
        <taxon>Clostridia</taxon>
        <taxon>Neomoorellales</taxon>
        <taxon>Neomoorellaceae</taxon>
        <taxon>Neomoorella</taxon>
    </lineage>
</organism>
<accession>A0A6I5ZP87</accession>
<dbReference type="AlphaFoldDB" id="A0A6I5ZP87"/>
<protein>
    <recommendedName>
        <fullName evidence="1">Copper amine oxidase-like N-terminal domain-containing protein</fullName>
    </recommendedName>
</protein>
<dbReference type="InterPro" id="IPR036582">
    <property type="entry name" value="Mao_N_sf"/>
</dbReference>
<dbReference type="EMBL" id="CP046244">
    <property type="protein sequence ID" value="QGP91733.1"/>
    <property type="molecule type" value="Genomic_DNA"/>
</dbReference>
<sequence>MLKTRKKWLSILLTVAMLVGLMVPFAGPAIAGTSYYAVDVPTIQNDGLRTLGKLGVKIDPMPANTTAQALITLPNDFDVVTDTVYSIEWAAQPNGATAQLTYIDENTLKLTVTTTTYSGKAELFVAFENVDVSDSAEGDVAVTIDGISGPLPDGKVVIAKVVSDGALEVSVIEDDEFTDDGGRVKIRVEENVAGTLNGGDELKLVLPGGLEWGTVSGLNVLWGDLTSSDIQINPDEDELIIKTDGSESQEAIGFEFWVDINIDDEDEADYGDVTVKVKGDYDVTPSEIVVGQYADYSVTVEADDPDTKVYAGLNEQDISDITIKEGLEGSLDDGKTIKLTLPSNARWVMFGGKYVAPNPPSDDSNFWQEGEVVVSDNGVELIYAGLEGTDDRTLKLEVQNESTDAAELTIEDNQVALEAGVTGDLKIKISGTQDIETEEITVAKIVSPVSVKVEKTTVLIGKSGQAAGNITITEEAAEAIDADGELRITLPEDVTFDGTPDVEVTSGDLEIDDVDVDEDDDDNDVLVITFSDESTEPSTIVISGIKYNVDRTVTEGDIEVEIGGSAIVETDHTAYYDGSDFDVESGGFEDDDEAFFEDTDYAVKVVNAEVVSAIQTKRSATFQINSTTYSVNGIQATMDVAPYIKDGRTYLPTRYVAYALGISPENIIWDGVKATFIGQGRVVQVTPGSAIMAINGAPITMDVVAEVVNGRVMVPFRWVAQAFGAQVDWNEADQTVSMTL</sequence>